<accession>N1W7L5</accession>
<protein>
    <submittedName>
        <fullName evidence="1">Uncharacterized protein</fullName>
    </submittedName>
</protein>
<reference evidence="1" key="1">
    <citation type="submission" date="2013-03" db="EMBL/GenBank/DDBJ databases">
        <authorList>
            <person name="Harkins D.M."/>
            <person name="Durkin A.S."/>
            <person name="Brinkac L.M."/>
            <person name="Haft D.H."/>
            <person name="Selengut J.D."/>
            <person name="Sanka R."/>
            <person name="DePew J."/>
            <person name="Purushe J."/>
            <person name="Hartskeerl R.A."/>
            <person name="Ahmed A."/>
            <person name="van der Linden H."/>
            <person name="Goris M.G.A."/>
            <person name="Vinetz J.M."/>
            <person name="Sutton G.G."/>
            <person name="Nierman W.C."/>
            <person name="Fouts D.E."/>
        </authorList>
    </citation>
    <scope>NUCLEOTIDE SEQUENCE [LARGE SCALE GENOMIC DNA]</scope>
    <source>
        <strain evidence="1">ICFT</strain>
    </source>
</reference>
<keyword evidence="2" id="KW-1185">Reference proteome</keyword>
<dbReference type="Proteomes" id="UP000012313">
    <property type="component" value="Unassembled WGS sequence"/>
</dbReference>
<gene>
    <name evidence="1" type="ORF">LEP1GSC060_1518</name>
</gene>
<evidence type="ECO:0000313" key="1">
    <source>
        <dbReference type="EMBL" id="EMY76211.1"/>
    </source>
</evidence>
<dbReference type="EMBL" id="AOHC02000052">
    <property type="protein sequence ID" value="EMY76211.1"/>
    <property type="molecule type" value="Genomic_DNA"/>
</dbReference>
<dbReference type="AlphaFoldDB" id="N1W7L5"/>
<organism evidence="1 2">
    <name type="scientific">Leptospira weilii serovar Ranarum str. ICFT</name>
    <dbReference type="NCBI Taxonomy" id="1218598"/>
    <lineage>
        <taxon>Bacteria</taxon>
        <taxon>Pseudomonadati</taxon>
        <taxon>Spirochaetota</taxon>
        <taxon>Spirochaetia</taxon>
        <taxon>Leptospirales</taxon>
        <taxon>Leptospiraceae</taxon>
        <taxon>Leptospira</taxon>
    </lineage>
</organism>
<comment type="caution">
    <text evidence="1">The sequence shown here is derived from an EMBL/GenBank/DDBJ whole genome shotgun (WGS) entry which is preliminary data.</text>
</comment>
<dbReference type="SUPFAM" id="SSF53756">
    <property type="entry name" value="UDP-Glycosyltransferase/glycogen phosphorylase"/>
    <property type="match status" value="1"/>
</dbReference>
<name>N1W7L5_9LEPT</name>
<evidence type="ECO:0000313" key="2">
    <source>
        <dbReference type="Proteomes" id="UP000012313"/>
    </source>
</evidence>
<dbReference type="STRING" id="1218598.LEP1GSC060_1518"/>
<proteinExistence type="predicted"/>
<sequence length="57" mass="6507">MSIAESLVQLIESPKLRTKLAQNAYKKSKIYNWKKTAHSTFGFFHDVLVDKNKVPGV</sequence>